<evidence type="ECO:0000256" key="3">
    <source>
        <dbReference type="ARBA" id="ARBA00022692"/>
    </source>
</evidence>
<comment type="subcellular location">
    <subcellularLocation>
        <location evidence="1">Cell membrane</location>
        <topology evidence="1">Multi-pass membrane protein</topology>
    </subcellularLocation>
</comment>
<accession>A0ABV7YG35</accession>
<name>A0ABV7YG35_9ACTN</name>
<dbReference type="PANTHER" id="PTHR40077:SF2">
    <property type="entry name" value="MEMBRANE PROTEIN"/>
    <property type="match status" value="1"/>
</dbReference>
<keyword evidence="4 6" id="KW-1133">Transmembrane helix</keyword>
<gene>
    <name evidence="8" type="ORF">ACFOUW_19465</name>
</gene>
<dbReference type="RefSeq" id="WP_205119885.1">
    <property type="nucleotide sequence ID" value="NZ_JAFBCM010000001.1"/>
</dbReference>
<keyword evidence="3 6" id="KW-0812">Transmembrane</keyword>
<keyword evidence="5 6" id="KW-0472">Membrane</keyword>
<dbReference type="PANTHER" id="PTHR40077">
    <property type="entry name" value="MEMBRANE PROTEIN-RELATED"/>
    <property type="match status" value="1"/>
</dbReference>
<sequence>MSQVLFIVYRITAWATGCTLLALVFWAMPLKYIWDDPWGVQFIGVKHGYLFAFYVVLVLVVAYSRRWSLKQTALVVLAGTIPFASFYAEWKVARLERAKERAAEPVDEASR</sequence>
<reference evidence="9" key="1">
    <citation type="journal article" date="2019" name="Int. J. Syst. Evol. Microbiol.">
        <title>The Global Catalogue of Microorganisms (GCM) 10K type strain sequencing project: providing services to taxonomists for standard genome sequencing and annotation.</title>
        <authorList>
            <consortium name="The Broad Institute Genomics Platform"/>
            <consortium name="The Broad Institute Genome Sequencing Center for Infectious Disease"/>
            <person name="Wu L."/>
            <person name="Ma J."/>
        </authorList>
    </citation>
    <scope>NUCLEOTIDE SEQUENCE [LARGE SCALE GENOMIC DNA]</scope>
    <source>
        <strain evidence="9">CGMCC 4.7241</strain>
    </source>
</reference>
<organism evidence="8 9">
    <name type="scientific">Tenggerimyces flavus</name>
    <dbReference type="NCBI Taxonomy" id="1708749"/>
    <lineage>
        <taxon>Bacteria</taxon>
        <taxon>Bacillati</taxon>
        <taxon>Actinomycetota</taxon>
        <taxon>Actinomycetes</taxon>
        <taxon>Propionibacteriales</taxon>
        <taxon>Nocardioidaceae</taxon>
        <taxon>Tenggerimyces</taxon>
    </lineage>
</organism>
<dbReference type="Proteomes" id="UP001595699">
    <property type="component" value="Unassembled WGS sequence"/>
</dbReference>
<evidence type="ECO:0000313" key="8">
    <source>
        <dbReference type="EMBL" id="MFC3763029.1"/>
    </source>
</evidence>
<feature type="transmembrane region" description="Helical" evidence="6">
    <location>
        <begin position="7"/>
        <end position="28"/>
    </location>
</feature>
<proteinExistence type="predicted"/>
<dbReference type="InterPro" id="IPR023845">
    <property type="entry name" value="DUF3817_TM"/>
</dbReference>
<comment type="caution">
    <text evidence="8">The sequence shown here is derived from an EMBL/GenBank/DDBJ whole genome shotgun (WGS) entry which is preliminary data.</text>
</comment>
<evidence type="ECO:0000256" key="1">
    <source>
        <dbReference type="ARBA" id="ARBA00004651"/>
    </source>
</evidence>
<dbReference type="EMBL" id="JBHRZH010000017">
    <property type="protein sequence ID" value="MFC3763029.1"/>
    <property type="molecule type" value="Genomic_DNA"/>
</dbReference>
<keyword evidence="2" id="KW-1003">Cell membrane</keyword>
<evidence type="ECO:0000259" key="7">
    <source>
        <dbReference type="Pfam" id="PF12823"/>
    </source>
</evidence>
<keyword evidence="9" id="KW-1185">Reference proteome</keyword>
<evidence type="ECO:0000313" key="9">
    <source>
        <dbReference type="Proteomes" id="UP001595699"/>
    </source>
</evidence>
<dbReference type="Pfam" id="PF12823">
    <property type="entry name" value="DUF3817"/>
    <property type="match status" value="1"/>
</dbReference>
<evidence type="ECO:0000256" key="5">
    <source>
        <dbReference type="ARBA" id="ARBA00023136"/>
    </source>
</evidence>
<evidence type="ECO:0000256" key="6">
    <source>
        <dbReference type="SAM" id="Phobius"/>
    </source>
</evidence>
<evidence type="ECO:0000256" key="4">
    <source>
        <dbReference type="ARBA" id="ARBA00022989"/>
    </source>
</evidence>
<feature type="transmembrane region" description="Helical" evidence="6">
    <location>
        <begin position="48"/>
        <end position="65"/>
    </location>
</feature>
<evidence type="ECO:0000256" key="2">
    <source>
        <dbReference type="ARBA" id="ARBA00022475"/>
    </source>
</evidence>
<feature type="domain" description="DUF3817" evidence="7">
    <location>
        <begin position="8"/>
        <end position="94"/>
    </location>
</feature>
<dbReference type="NCBIfam" id="TIGR03954">
    <property type="entry name" value="integ_memb_HG"/>
    <property type="match status" value="1"/>
</dbReference>
<protein>
    <submittedName>
        <fullName evidence="8">DUF3817 domain-containing protein</fullName>
    </submittedName>
</protein>